<dbReference type="AlphaFoldDB" id="A1RB47"/>
<organism evidence="1 2">
    <name type="scientific">Paenarthrobacter aurescens (strain TC1)</name>
    <dbReference type="NCBI Taxonomy" id="290340"/>
    <lineage>
        <taxon>Bacteria</taxon>
        <taxon>Bacillati</taxon>
        <taxon>Actinomycetota</taxon>
        <taxon>Actinomycetes</taxon>
        <taxon>Micrococcales</taxon>
        <taxon>Micrococcaceae</taxon>
        <taxon>Paenarthrobacter</taxon>
    </lineage>
</organism>
<dbReference type="SUPFAM" id="SSF55486">
    <property type="entry name" value="Metalloproteases ('zincins'), catalytic domain"/>
    <property type="match status" value="1"/>
</dbReference>
<proteinExistence type="predicted"/>
<dbReference type="EMBL" id="CP000474">
    <property type="protein sequence ID" value="ABM09081.1"/>
    <property type="molecule type" value="Genomic_DNA"/>
</dbReference>
<keyword evidence="2" id="KW-1185">Reference proteome</keyword>
<dbReference type="KEGG" id="aau:AAur_3778"/>
<evidence type="ECO:0008006" key="3">
    <source>
        <dbReference type="Google" id="ProtNLM"/>
    </source>
</evidence>
<accession>A1RB47</accession>
<gene>
    <name evidence="1" type="ordered locus">AAur_3778</name>
</gene>
<dbReference type="Gene3D" id="1.10.1370.40">
    <property type="match status" value="1"/>
</dbReference>
<dbReference type="Proteomes" id="UP000000637">
    <property type="component" value="Chromosome"/>
</dbReference>
<protein>
    <recommendedName>
        <fullName evidence="3">Peptidase M3A/M3B catalytic domain-containing protein</fullName>
    </recommendedName>
</protein>
<evidence type="ECO:0000313" key="1">
    <source>
        <dbReference type="EMBL" id="ABM09081.1"/>
    </source>
</evidence>
<sequence length="546" mass="59756">MATAYGLDPFALPDRQTIAERMRQLYALRDVRTGSRIGSDSEIADVLAINNVVESWFLAMREVQRDADLAELQDVRDLFYSNAKDDLAFIHWLDRAAPVTPTMDAARRTLRDQLQQKMVNDAASPASSPRRTAAIIAEIRNQQRKLVTSLVSGSGADDPSVTYRQLLATLDSSLTRKRLVEAWSRIAREHAGDLQRALKTDRHQTKLPDLQLREVLAQFHEAALQDVEHLRAGVGPSADLYADVPYVLQQKIRGVRSSLFSVEEAFRIAQHIVAVTAGVSLTVEPAGSDVWFASLSTAAMPLARIRVEFAGTSRRFRQNYTQPVRNRVLLADGWIPASSAISCGVTRQAGEALKLSFQNLLSLLHELGHALQHAWPKTGAVNVAGLEGVPPEASETVSLFLEKGAFTVDIPALIGRPCMEEAIQTARTVNMMTQRMTAPSRAQSARLALAVATGDQETYGQLWHGASEGHPGAISDFVDNMIEIALDESFPGPWRYVLGGIESASAVSVRVGAAALMATDRTPLFDVPAYFAFYGATHRPADYSSK</sequence>
<name>A1RB47_PAEAT</name>
<evidence type="ECO:0000313" key="2">
    <source>
        <dbReference type="Proteomes" id="UP000000637"/>
    </source>
</evidence>
<dbReference type="HOGENOM" id="CLU_498433_0_0_11"/>
<dbReference type="STRING" id="290340.AAur_3778"/>
<reference evidence="1 2" key="1">
    <citation type="journal article" date="2006" name="PLoS Genet.">
        <title>Secrets of soil survival revealed by the genome sequence of Arthrobacter aurescens TC1.</title>
        <authorList>
            <person name="Mongodin E.F."/>
            <person name="Shapir N."/>
            <person name="Daugherty S.C."/>
            <person name="DeBoy R.T."/>
            <person name="Emerson J.B."/>
            <person name="Shvartzbeyn A."/>
            <person name="Radune D."/>
            <person name="Vamathevan J."/>
            <person name="Riggs F."/>
            <person name="Grinberg V."/>
            <person name="Khouri H."/>
            <person name="Wackett L.P."/>
            <person name="Nelson K.E."/>
            <person name="Sadowsky M.J."/>
        </authorList>
    </citation>
    <scope>NUCLEOTIDE SEQUENCE [LARGE SCALE GENOMIC DNA]</scope>
    <source>
        <strain evidence="1 2">TC1</strain>
    </source>
</reference>